<evidence type="ECO:0000313" key="1">
    <source>
        <dbReference type="EMBL" id="KAK0652203.1"/>
    </source>
</evidence>
<gene>
    <name evidence="1" type="ORF">B0T16DRAFT_405697</name>
</gene>
<protein>
    <submittedName>
        <fullName evidence="1">Uncharacterized protein</fullName>
    </submittedName>
</protein>
<accession>A0AA39YGQ1</accession>
<proteinExistence type="predicted"/>
<evidence type="ECO:0000313" key="2">
    <source>
        <dbReference type="Proteomes" id="UP001174936"/>
    </source>
</evidence>
<name>A0AA39YGQ1_9PEZI</name>
<dbReference type="EMBL" id="JAULSV010000002">
    <property type="protein sequence ID" value="KAK0652203.1"/>
    <property type="molecule type" value="Genomic_DNA"/>
</dbReference>
<organism evidence="1 2">
    <name type="scientific">Cercophora newfieldiana</name>
    <dbReference type="NCBI Taxonomy" id="92897"/>
    <lineage>
        <taxon>Eukaryota</taxon>
        <taxon>Fungi</taxon>
        <taxon>Dikarya</taxon>
        <taxon>Ascomycota</taxon>
        <taxon>Pezizomycotina</taxon>
        <taxon>Sordariomycetes</taxon>
        <taxon>Sordariomycetidae</taxon>
        <taxon>Sordariales</taxon>
        <taxon>Lasiosphaeriaceae</taxon>
        <taxon>Cercophora</taxon>
    </lineage>
</organism>
<comment type="caution">
    <text evidence="1">The sequence shown here is derived from an EMBL/GenBank/DDBJ whole genome shotgun (WGS) entry which is preliminary data.</text>
</comment>
<keyword evidence="2" id="KW-1185">Reference proteome</keyword>
<dbReference type="Proteomes" id="UP001174936">
    <property type="component" value="Unassembled WGS sequence"/>
</dbReference>
<reference evidence="1" key="1">
    <citation type="submission" date="2023-06" db="EMBL/GenBank/DDBJ databases">
        <title>Genome-scale phylogeny and comparative genomics of the fungal order Sordariales.</title>
        <authorList>
            <consortium name="Lawrence Berkeley National Laboratory"/>
            <person name="Hensen N."/>
            <person name="Bonometti L."/>
            <person name="Westerberg I."/>
            <person name="Brannstrom I.O."/>
            <person name="Guillou S."/>
            <person name="Cros-Aarteil S."/>
            <person name="Calhoun S."/>
            <person name="Haridas S."/>
            <person name="Kuo A."/>
            <person name="Mondo S."/>
            <person name="Pangilinan J."/>
            <person name="Riley R."/>
            <person name="Labutti K."/>
            <person name="Andreopoulos B."/>
            <person name="Lipzen A."/>
            <person name="Chen C."/>
            <person name="Yanf M."/>
            <person name="Daum C."/>
            <person name="Ng V."/>
            <person name="Clum A."/>
            <person name="Steindorff A."/>
            <person name="Ohm R."/>
            <person name="Martin F."/>
            <person name="Silar P."/>
            <person name="Natvig D."/>
            <person name="Lalanne C."/>
            <person name="Gautier V."/>
            <person name="Ament-Velasquez S.L."/>
            <person name="Kruys A."/>
            <person name="Hutchinson M.I."/>
            <person name="Powell A.J."/>
            <person name="Barry K."/>
            <person name="Miller A.N."/>
            <person name="Grigoriev I.V."/>
            <person name="Debuchy R."/>
            <person name="Gladieux P."/>
            <person name="Thoren M.H."/>
            <person name="Johannesson H."/>
        </authorList>
    </citation>
    <scope>NUCLEOTIDE SEQUENCE</scope>
    <source>
        <strain evidence="1">SMH2532-1</strain>
    </source>
</reference>
<dbReference type="AlphaFoldDB" id="A0AA39YGQ1"/>
<sequence length="70" mass="7460">MASRPFIQMKGTLASSAVASEAVRHSVILQTALRRGQSARLDCHSGVPPRALGMLNPAPSSLLETFELEV</sequence>